<evidence type="ECO:0000256" key="1">
    <source>
        <dbReference type="ARBA" id="ARBA00008791"/>
    </source>
</evidence>
<organism evidence="4 5">
    <name type="scientific">Salinispora arenicola</name>
    <dbReference type="NCBI Taxonomy" id="168697"/>
    <lineage>
        <taxon>Bacteria</taxon>
        <taxon>Bacillati</taxon>
        <taxon>Actinomycetota</taxon>
        <taxon>Actinomycetes</taxon>
        <taxon>Micromonosporales</taxon>
        <taxon>Micromonosporaceae</taxon>
        <taxon>Salinispora</taxon>
    </lineage>
</organism>
<keyword evidence="2" id="KW-0472">Membrane</keyword>
<gene>
    <name evidence="4" type="ORF">FB564_1854</name>
</gene>
<dbReference type="PANTHER" id="PTHR46268">
    <property type="entry name" value="STRESS RESPONSE PROTEIN NHAX"/>
    <property type="match status" value="1"/>
</dbReference>
<sequence length="250" mass="26463">MYPFLVAASEATGPFTGGLCLWLFRGSGGHREAMTRGEYITVVLALWVGAGLATALWMGRRGHRDPLWLFFAVVFGPVLAVMAPERIERSPRLVSAEPPQESADGVTVLVGVDGSPESDAALRAVLDLLLGRLGRLIAVEVVDYDAADSDWRGRQAAARAHIADAHTVCGQRNVECEVLAGPPAQALLRCARDQDVDLIAVGRRGRGLSVRLLGSVADELTRTAPVPVLVVGARAATEQPQAETTATVPG</sequence>
<dbReference type="Proteomes" id="UP000315983">
    <property type="component" value="Unassembled WGS sequence"/>
</dbReference>
<dbReference type="SUPFAM" id="SSF52402">
    <property type="entry name" value="Adenine nucleotide alpha hydrolases-like"/>
    <property type="match status" value="1"/>
</dbReference>
<dbReference type="PANTHER" id="PTHR46268:SF6">
    <property type="entry name" value="UNIVERSAL STRESS PROTEIN UP12"/>
    <property type="match status" value="1"/>
</dbReference>
<feature type="domain" description="UspA" evidence="3">
    <location>
        <begin position="107"/>
        <end position="231"/>
    </location>
</feature>
<comment type="similarity">
    <text evidence="1">Belongs to the universal stress protein A family.</text>
</comment>
<dbReference type="InterPro" id="IPR006016">
    <property type="entry name" value="UspA"/>
</dbReference>
<protein>
    <submittedName>
        <fullName evidence="4">Nucleotide-binding universal stress UspA family protein</fullName>
    </submittedName>
</protein>
<dbReference type="AlphaFoldDB" id="A0A542XLK1"/>
<name>A0A542XLK1_SALAC</name>
<dbReference type="Gene3D" id="3.40.50.12370">
    <property type="match status" value="1"/>
</dbReference>
<feature type="transmembrane region" description="Helical" evidence="2">
    <location>
        <begin position="39"/>
        <end position="60"/>
    </location>
</feature>
<dbReference type="EMBL" id="VFOL01000001">
    <property type="protein sequence ID" value="TQL36728.1"/>
    <property type="molecule type" value="Genomic_DNA"/>
</dbReference>
<evidence type="ECO:0000313" key="4">
    <source>
        <dbReference type="EMBL" id="TQL36728.1"/>
    </source>
</evidence>
<dbReference type="CDD" id="cd00293">
    <property type="entry name" value="USP-like"/>
    <property type="match status" value="1"/>
</dbReference>
<evidence type="ECO:0000256" key="2">
    <source>
        <dbReference type="SAM" id="Phobius"/>
    </source>
</evidence>
<dbReference type="Pfam" id="PF00582">
    <property type="entry name" value="Usp"/>
    <property type="match status" value="1"/>
</dbReference>
<dbReference type="InterPro" id="IPR006015">
    <property type="entry name" value="Universal_stress_UspA"/>
</dbReference>
<dbReference type="PRINTS" id="PR01438">
    <property type="entry name" value="UNVRSLSTRESS"/>
</dbReference>
<reference evidence="4 5" key="1">
    <citation type="submission" date="2019-06" db="EMBL/GenBank/DDBJ databases">
        <title>Sequencing the genomes of 1000 actinobacteria strains.</title>
        <authorList>
            <person name="Klenk H.-P."/>
        </authorList>
    </citation>
    <scope>NUCLEOTIDE SEQUENCE [LARGE SCALE GENOMIC DNA]</scope>
    <source>
        <strain evidence="4 5">DSM 44819</strain>
    </source>
</reference>
<evidence type="ECO:0000259" key="3">
    <source>
        <dbReference type="Pfam" id="PF00582"/>
    </source>
</evidence>
<keyword evidence="2" id="KW-0812">Transmembrane</keyword>
<feature type="transmembrane region" description="Helical" evidence="2">
    <location>
        <begin position="66"/>
        <end position="83"/>
    </location>
</feature>
<accession>A0A542XLK1</accession>
<evidence type="ECO:0000313" key="5">
    <source>
        <dbReference type="Proteomes" id="UP000315983"/>
    </source>
</evidence>
<proteinExistence type="inferred from homology"/>
<keyword evidence="2" id="KW-1133">Transmembrane helix</keyword>
<comment type="caution">
    <text evidence="4">The sequence shown here is derived from an EMBL/GenBank/DDBJ whole genome shotgun (WGS) entry which is preliminary data.</text>
</comment>